<comment type="caution">
    <text evidence="1">The sequence shown here is derived from an EMBL/GenBank/DDBJ whole genome shotgun (WGS) entry which is preliminary data.</text>
</comment>
<organism evidence="1 2">
    <name type="scientific">Roseburia faecis</name>
    <dbReference type="NCBI Taxonomy" id="301302"/>
    <lineage>
        <taxon>Bacteria</taxon>
        <taxon>Bacillati</taxon>
        <taxon>Bacillota</taxon>
        <taxon>Clostridia</taxon>
        <taxon>Lachnospirales</taxon>
        <taxon>Lachnospiraceae</taxon>
        <taxon>Roseburia</taxon>
    </lineage>
</organism>
<sequence>MDNKNLTLKWTYTLGNNKIVFERGIIDGTKNRGIYGIFIIDNKQQTKYCAYVGKTVNIYKRSSTGDDAHFVKLGK</sequence>
<dbReference type="EMBL" id="WNAL01000041">
    <property type="protein sequence ID" value="MTR82904.1"/>
    <property type="molecule type" value="Genomic_DNA"/>
</dbReference>
<evidence type="ECO:0000313" key="2">
    <source>
        <dbReference type="Proteomes" id="UP000446657"/>
    </source>
</evidence>
<accession>A0A844KR37</accession>
<evidence type="ECO:0000313" key="1">
    <source>
        <dbReference type="EMBL" id="MTR82904.1"/>
    </source>
</evidence>
<protein>
    <submittedName>
        <fullName evidence="1">Uncharacterized protein</fullName>
    </submittedName>
</protein>
<dbReference type="RefSeq" id="WP_155177588.1">
    <property type="nucleotide sequence ID" value="NZ_WNAK01000008.1"/>
</dbReference>
<gene>
    <name evidence="1" type="ORF">GMD30_14720</name>
</gene>
<proteinExistence type="predicted"/>
<dbReference type="Proteomes" id="UP000446657">
    <property type="component" value="Unassembled WGS sequence"/>
</dbReference>
<dbReference type="AlphaFoldDB" id="A0A844KR37"/>
<reference evidence="1 2" key="1">
    <citation type="journal article" date="2019" name="Nat. Med.">
        <title>A library of human gut bacterial isolates paired with longitudinal multiomics data enables mechanistic microbiome research.</title>
        <authorList>
            <person name="Poyet M."/>
            <person name="Groussin M."/>
            <person name="Gibbons S.M."/>
            <person name="Avila-Pacheco J."/>
            <person name="Jiang X."/>
            <person name="Kearney S.M."/>
            <person name="Perrotta A.R."/>
            <person name="Berdy B."/>
            <person name="Zhao S."/>
            <person name="Lieberman T.D."/>
            <person name="Swanson P.K."/>
            <person name="Smith M."/>
            <person name="Roesemann S."/>
            <person name="Alexander J.E."/>
            <person name="Rich S.A."/>
            <person name="Livny J."/>
            <person name="Vlamakis H."/>
            <person name="Clish C."/>
            <person name="Bullock K."/>
            <person name="Deik A."/>
            <person name="Scott J."/>
            <person name="Pierce K.A."/>
            <person name="Xavier R.J."/>
            <person name="Alm E.J."/>
        </authorList>
    </citation>
    <scope>NUCLEOTIDE SEQUENCE [LARGE SCALE GENOMIC DNA]</scope>
    <source>
        <strain evidence="1 2">BIOML-A1</strain>
    </source>
</reference>
<name>A0A844KR37_9FIRM</name>